<evidence type="ECO:0000313" key="2">
    <source>
        <dbReference type="Proteomes" id="UP000232631"/>
    </source>
</evidence>
<dbReference type="Proteomes" id="UP000232631">
    <property type="component" value="Chromosome"/>
</dbReference>
<sequence>MIEKKTVFILGAGASVPYGYPTGLKLRKQIIENLDVNKRTVNIELPNLLLRTILLQEKYDESTEFKTNLLESRRSSVDAFLENRENFCAIGKLAITCGIIESEKSEKGPWDWFEYLHDAELAHCHSVEEYCQNNNVNFITFNAHLPVLVQLFNINWIAFPNQFTPLLKVNWKNLT</sequence>
<proteinExistence type="predicted"/>
<dbReference type="GeneID" id="43419685"/>
<protein>
    <submittedName>
        <fullName evidence="1">Uncharacterized protein</fullName>
    </submittedName>
</protein>
<dbReference type="AlphaFoldDB" id="A0A2H4VS18"/>
<dbReference type="RefSeq" id="WP_157809724.1">
    <property type="nucleotide sequence ID" value="NZ_CP017768.1"/>
</dbReference>
<accession>A0A2H4VS18</accession>
<evidence type="ECO:0000313" key="1">
    <source>
        <dbReference type="EMBL" id="AUB60891.1"/>
    </source>
</evidence>
<dbReference type="KEGG" id="msub:BK009_09530"/>
<keyword evidence="2" id="KW-1185">Reference proteome</keyword>
<gene>
    <name evidence="1" type="ORF">BK009_09530</name>
</gene>
<reference evidence="1 2" key="1">
    <citation type="submission" date="2016-10" db="EMBL/GenBank/DDBJ databases">
        <title>Comparative genomics between deep and shallow subseafloor isolates.</title>
        <authorList>
            <person name="Ishii S."/>
            <person name="Miller J.R."/>
            <person name="Sutton G."/>
            <person name="Suzuki S."/>
            <person name="Methe B."/>
            <person name="Inagaki F."/>
            <person name="Imachi H."/>
        </authorList>
    </citation>
    <scope>NUCLEOTIDE SEQUENCE [LARGE SCALE GENOMIC DNA]</scope>
    <source>
        <strain evidence="1 2">A8p</strain>
    </source>
</reference>
<organism evidence="1 2">
    <name type="scientific">Methanobacterium subterraneum</name>
    <dbReference type="NCBI Taxonomy" id="59277"/>
    <lineage>
        <taxon>Archaea</taxon>
        <taxon>Methanobacteriati</taxon>
        <taxon>Methanobacteriota</taxon>
        <taxon>Methanomada group</taxon>
        <taxon>Methanobacteria</taxon>
        <taxon>Methanobacteriales</taxon>
        <taxon>Methanobacteriaceae</taxon>
        <taxon>Methanobacterium</taxon>
    </lineage>
</organism>
<dbReference type="EMBL" id="CP017768">
    <property type="protein sequence ID" value="AUB60891.1"/>
    <property type="molecule type" value="Genomic_DNA"/>
</dbReference>
<name>A0A2H4VS18_9EURY</name>